<name>A0A9D4ACN8_9ROSI</name>
<dbReference type="AlphaFoldDB" id="A0A9D4ACN8"/>
<comment type="caution">
    <text evidence="2">The sequence shown here is derived from an EMBL/GenBank/DDBJ whole genome shotgun (WGS) entry which is preliminary data.</text>
</comment>
<feature type="compositionally biased region" description="Basic and acidic residues" evidence="1">
    <location>
        <begin position="84"/>
        <end position="96"/>
    </location>
</feature>
<organism evidence="2 3">
    <name type="scientific">Gossypium stocksii</name>
    <dbReference type="NCBI Taxonomy" id="47602"/>
    <lineage>
        <taxon>Eukaryota</taxon>
        <taxon>Viridiplantae</taxon>
        <taxon>Streptophyta</taxon>
        <taxon>Embryophyta</taxon>
        <taxon>Tracheophyta</taxon>
        <taxon>Spermatophyta</taxon>
        <taxon>Magnoliopsida</taxon>
        <taxon>eudicotyledons</taxon>
        <taxon>Gunneridae</taxon>
        <taxon>Pentapetalae</taxon>
        <taxon>rosids</taxon>
        <taxon>malvids</taxon>
        <taxon>Malvales</taxon>
        <taxon>Malvaceae</taxon>
        <taxon>Malvoideae</taxon>
        <taxon>Gossypium</taxon>
    </lineage>
</organism>
<proteinExistence type="predicted"/>
<evidence type="ECO:0000313" key="2">
    <source>
        <dbReference type="EMBL" id="KAH1106785.1"/>
    </source>
</evidence>
<evidence type="ECO:0000256" key="1">
    <source>
        <dbReference type="SAM" id="MobiDB-lite"/>
    </source>
</evidence>
<dbReference type="EMBL" id="JAIQCV010000004">
    <property type="protein sequence ID" value="KAH1106785.1"/>
    <property type="molecule type" value="Genomic_DNA"/>
</dbReference>
<protein>
    <submittedName>
        <fullName evidence="2">Uncharacterized protein</fullName>
    </submittedName>
</protein>
<keyword evidence="3" id="KW-1185">Reference proteome</keyword>
<dbReference type="Proteomes" id="UP000828251">
    <property type="component" value="Unassembled WGS sequence"/>
</dbReference>
<reference evidence="2 3" key="1">
    <citation type="journal article" date="2021" name="Plant Biotechnol. J.">
        <title>Multi-omics assisted identification of the key and species-specific regulatory components of drought-tolerant mechanisms in Gossypium stocksii.</title>
        <authorList>
            <person name="Yu D."/>
            <person name="Ke L."/>
            <person name="Zhang D."/>
            <person name="Wu Y."/>
            <person name="Sun Y."/>
            <person name="Mei J."/>
            <person name="Sun J."/>
            <person name="Sun Y."/>
        </authorList>
    </citation>
    <scope>NUCLEOTIDE SEQUENCE [LARGE SCALE GENOMIC DNA]</scope>
    <source>
        <strain evidence="3">cv. E1</strain>
        <tissue evidence="2">Leaf</tissue>
    </source>
</reference>
<accession>A0A9D4ACN8</accession>
<evidence type="ECO:0000313" key="3">
    <source>
        <dbReference type="Proteomes" id="UP000828251"/>
    </source>
</evidence>
<feature type="region of interest" description="Disordered" evidence="1">
    <location>
        <begin position="74"/>
        <end position="96"/>
    </location>
</feature>
<sequence length="96" mass="11212">MDSSRYHHFGRRFTSAYESSNGGKGVRLLLRLKENSLPIIEMVMELFFASKLQQHRGDQFLGQSLNERRDNFIDHHSSSTVHGTEAESFDRKTQRR</sequence>
<gene>
    <name evidence="2" type="ORF">J1N35_010553</name>
</gene>